<feature type="compositionally biased region" description="Basic and acidic residues" evidence="1">
    <location>
        <begin position="60"/>
        <end position="69"/>
    </location>
</feature>
<protein>
    <recommendedName>
        <fullName evidence="4">Threonine dehydratase</fullName>
    </recommendedName>
</protein>
<dbReference type="OrthoDB" id="3401648at2"/>
<dbReference type="AlphaFoldDB" id="A0A1G8IB02"/>
<evidence type="ECO:0000313" key="2">
    <source>
        <dbReference type="EMBL" id="SDI15941.1"/>
    </source>
</evidence>
<evidence type="ECO:0000313" key="3">
    <source>
        <dbReference type="Proteomes" id="UP000199202"/>
    </source>
</evidence>
<reference evidence="2 3" key="1">
    <citation type="submission" date="2016-10" db="EMBL/GenBank/DDBJ databases">
        <authorList>
            <person name="de Groot N.N."/>
        </authorList>
    </citation>
    <scope>NUCLEOTIDE SEQUENCE [LARGE SCALE GENOMIC DNA]</scope>
    <source>
        <strain evidence="2 3">CGMCC 4.6533</strain>
    </source>
</reference>
<accession>A0A1G8IB02</accession>
<gene>
    <name evidence="2" type="ORF">SAMN05421869_104430</name>
</gene>
<dbReference type="Proteomes" id="UP000199202">
    <property type="component" value="Unassembled WGS sequence"/>
</dbReference>
<keyword evidence="3" id="KW-1185">Reference proteome</keyword>
<dbReference type="RefSeq" id="WP_090930890.1">
    <property type="nucleotide sequence ID" value="NZ_FNDJ01000004.1"/>
</dbReference>
<organism evidence="2 3">
    <name type="scientific">Nonomuraea jiangxiensis</name>
    <dbReference type="NCBI Taxonomy" id="633440"/>
    <lineage>
        <taxon>Bacteria</taxon>
        <taxon>Bacillati</taxon>
        <taxon>Actinomycetota</taxon>
        <taxon>Actinomycetes</taxon>
        <taxon>Streptosporangiales</taxon>
        <taxon>Streptosporangiaceae</taxon>
        <taxon>Nonomuraea</taxon>
    </lineage>
</organism>
<feature type="region of interest" description="Disordered" evidence="1">
    <location>
        <begin position="50"/>
        <end position="100"/>
    </location>
</feature>
<sequence>MSVSTEHRQHGGHTHGHGPGCGHVSIPHGDHVDYVHDGCMHRIHEDHVDECGPKSHVTHQGHEHQHGPECGHVAVPHGDHVDYVHDGHRHASHEGHWDDH</sequence>
<feature type="region of interest" description="Disordered" evidence="1">
    <location>
        <begin position="1"/>
        <end position="24"/>
    </location>
</feature>
<evidence type="ECO:0000256" key="1">
    <source>
        <dbReference type="SAM" id="MobiDB-lite"/>
    </source>
</evidence>
<dbReference type="EMBL" id="FNDJ01000004">
    <property type="protein sequence ID" value="SDI15941.1"/>
    <property type="molecule type" value="Genomic_DNA"/>
</dbReference>
<feature type="compositionally biased region" description="Basic and acidic residues" evidence="1">
    <location>
        <begin position="77"/>
        <end position="86"/>
    </location>
</feature>
<dbReference type="STRING" id="633440.SAMN05421869_104430"/>
<proteinExistence type="predicted"/>
<name>A0A1G8IB02_9ACTN</name>
<evidence type="ECO:0008006" key="4">
    <source>
        <dbReference type="Google" id="ProtNLM"/>
    </source>
</evidence>